<accession>A0A917CX24</accession>
<dbReference type="Proteomes" id="UP000654257">
    <property type="component" value="Unassembled WGS sequence"/>
</dbReference>
<feature type="compositionally biased region" description="Basic and acidic residues" evidence="1">
    <location>
        <begin position="195"/>
        <end position="209"/>
    </location>
</feature>
<evidence type="ECO:0000256" key="1">
    <source>
        <dbReference type="SAM" id="MobiDB-lite"/>
    </source>
</evidence>
<dbReference type="AlphaFoldDB" id="A0A917CX24"/>
<protein>
    <submittedName>
        <fullName evidence="2">Uncharacterized protein</fullName>
    </submittedName>
</protein>
<feature type="region of interest" description="Disordered" evidence="1">
    <location>
        <begin position="172"/>
        <end position="209"/>
    </location>
</feature>
<sequence length="209" mass="22528">MTAPELLPQTAALQRAATIYRMTKTAAEQLVGDRAESPVDDRRATMTRVREFWVSNHHGLSRSDVAAAYLAAAETARDEARAAEHRVDRATISELATASYIEATNTAHVDAWQSELASAGIDPELVRHLAFAEVPVTVAGGKALAEVSALDTLDEIRARPYPDPAISELLSASQSVGTKRRNSASGNELSPLHRPGFEAQRDNGIDASW</sequence>
<evidence type="ECO:0000313" key="2">
    <source>
        <dbReference type="EMBL" id="GGG01348.1"/>
    </source>
</evidence>
<dbReference type="EMBL" id="BMCU01000002">
    <property type="protein sequence ID" value="GGG01348.1"/>
    <property type="molecule type" value="Genomic_DNA"/>
</dbReference>
<feature type="compositionally biased region" description="Polar residues" evidence="1">
    <location>
        <begin position="172"/>
        <end position="188"/>
    </location>
</feature>
<reference evidence="2" key="1">
    <citation type="journal article" date="2014" name="Int. J. Syst. Evol. Microbiol.">
        <title>Complete genome sequence of Corynebacterium casei LMG S-19264T (=DSM 44701T), isolated from a smear-ripened cheese.</title>
        <authorList>
            <consortium name="US DOE Joint Genome Institute (JGI-PGF)"/>
            <person name="Walter F."/>
            <person name="Albersmeier A."/>
            <person name="Kalinowski J."/>
            <person name="Ruckert C."/>
        </authorList>
    </citation>
    <scope>NUCLEOTIDE SEQUENCE</scope>
    <source>
        <strain evidence="2">CCM 7905</strain>
    </source>
</reference>
<evidence type="ECO:0000313" key="3">
    <source>
        <dbReference type="Proteomes" id="UP000654257"/>
    </source>
</evidence>
<organism evidence="2 3">
    <name type="scientific">Rhodococcoides trifolii</name>
    <dbReference type="NCBI Taxonomy" id="908250"/>
    <lineage>
        <taxon>Bacteria</taxon>
        <taxon>Bacillati</taxon>
        <taxon>Actinomycetota</taxon>
        <taxon>Actinomycetes</taxon>
        <taxon>Mycobacteriales</taxon>
        <taxon>Nocardiaceae</taxon>
        <taxon>Rhodococcoides</taxon>
    </lineage>
</organism>
<name>A0A917CX24_9NOCA</name>
<reference evidence="2" key="2">
    <citation type="submission" date="2020-09" db="EMBL/GenBank/DDBJ databases">
        <authorList>
            <person name="Sun Q."/>
            <person name="Sedlacek I."/>
        </authorList>
    </citation>
    <scope>NUCLEOTIDE SEQUENCE</scope>
    <source>
        <strain evidence="2">CCM 7905</strain>
    </source>
</reference>
<comment type="caution">
    <text evidence="2">The sequence shown here is derived from an EMBL/GenBank/DDBJ whole genome shotgun (WGS) entry which is preliminary data.</text>
</comment>
<proteinExistence type="predicted"/>
<gene>
    <name evidence="2" type="ORF">GCM10007304_14170</name>
</gene>
<dbReference type="RefSeq" id="WP_188544111.1">
    <property type="nucleotide sequence ID" value="NZ_BMCU01000002.1"/>
</dbReference>
<keyword evidence="3" id="KW-1185">Reference proteome</keyword>